<dbReference type="Proteomes" id="UP000281553">
    <property type="component" value="Unassembled WGS sequence"/>
</dbReference>
<sequence>MSFFSLLNLRRSSTGSQIGPSPAGKMVKVPAPEGLQLPDDPAKADKLLEEKGLETGKPKLGSIVTIKVAITESTEFRVSLVCVR</sequence>
<keyword evidence="2" id="KW-1185">Reference proteome</keyword>
<dbReference type="AlphaFoldDB" id="A0A3P7Q4R0"/>
<protein>
    <submittedName>
        <fullName evidence="1">Uncharacterized protein</fullName>
    </submittedName>
</protein>
<dbReference type="EMBL" id="UYRU01075208">
    <property type="protein sequence ID" value="VDN25566.1"/>
    <property type="molecule type" value="Genomic_DNA"/>
</dbReference>
<gene>
    <name evidence="1" type="ORF">DILT_LOCUS14643</name>
</gene>
<evidence type="ECO:0000313" key="1">
    <source>
        <dbReference type="EMBL" id="VDN25566.1"/>
    </source>
</evidence>
<organism evidence="1 2">
    <name type="scientific">Dibothriocephalus latus</name>
    <name type="common">Fish tapeworm</name>
    <name type="synonym">Diphyllobothrium latum</name>
    <dbReference type="NCBI Taxonomy" id="60516"/>
    <lineage>
        <taxon>Eukaryota</taxon>
        <taxon>Metazoa</taxon>
        <taxon>Spiralia</taxon>
        <taxon>Lophotrochozoa</taxon>
        <taxon>Platyhelminthes</taxon>
        <taxon>Cestoda</taxon>
        <taxon>Eucestoda</taxon>
        <taxon>Diphyllobothriidea</taxon>
        <taxon>Diphyllobothriidae</taxon>
        <taxon>Dibothriocephalus</taxon>
    </lineage>
</organism>
<proteinExistence type="predicted"/>
<accession>A0A3P7Q4R0</accession>
<reference evidence="1 2" key="1">
    <citation type="submission" date="2018-11" db="EMBL/GenBank/DDBJ databases">
        <authorList>
            <consortium name="Pathogen Informatics"/>
        </authorList>
    </citation>
    <scope>NUCLEOTIDE SEQUENCE [LARGE SCALE GENOMIC DNA]</scope>
</reference>
<name>A0A3P7Q4R0_DIBLA</name>
<evidence type="ECO:0000313" key="2">
    <source>
        <dbReference type="Proteomes" id="UP000281553"/>
    </source>
</evidence>